<evidence type="ECO:0000313" key="2">
    <source>
        <dbReference type="Proteomes" id="UP000016543"/>
    </source>
</evidence>
<dbReference type="Proteomes" id="UP000016543">
    <property type="component" value="Unassembled WGS sequence"/>
</dbReference>
<keyword evidence="2" id="KW-1185">Reference proteome</keyword>
<sequence length="29" mass="3613">MEFLQQEKMDAYVKAFPRWLLLFVLINRI</sequence>
<gene>
    <name evidence="1" type="ORF">OS145_01297</name>
</gene>
<dbReference type="EMBL" id="AAMX01000003">
    <property type="protein sequence ID" value="EAQ32752.1"/>
    <property type="molecule type" value="Genomic_DNA"/>
</dbReference>
<name>A0ABP2CU84_9GAMM</name>
<organism evidence="1 2">
    <name type="scientific">Idiomarina baltica OS145</name>
    <dbReference type="NCBI Taxonomy" id="314276"/>
    <lineage>
        <taxon>Bacteria</taxon>
        <taxon>Pseudomonadati</taxon>
        <taxon>Pseudomonadota</taxon>
        <taxon>Gammaproteobacteria</taxon>
        <taxon>Alteromonadales</taxon>
        <taxon>Idiomarinaceae</taxon>
        <taxon>Idiomarina</taxon>
    </lineage>
</organism>
<comment type="caution">
    <text evidence="1">The sequence shown here is derived from an EMBL/GenBank/DDBJ whole genome shotgun (WGS) entry which is preliminary data.</text>
</comment>
<protein>
    <submittedName>
        <fullName evidence="1">Uncharacterized protein</fullName>
    </submittedName>
</protein>
<accession>A0ABP2CU84</accession>
<proteinExistence type="predicted"/>
<reference evidence="1 2" key="1">
    <citation type="submission" date="2006-01" db="EMBL/GenBank/DDBJ databases">
        <authorList>
            <person name="Brettar I."/>
            <person name="Hofle M."/>
            <person name="Ferriera S."/>
            <person name="Johnson J."/>
            <person name="Kravitz S."/>
            <person name="Halpern A."/>
            <person name="Remington K."/>
            <person name="Beeson K."/>
            <person name="Tran B."/>
            <person name="Rogers Y.-H."/>
            <person name="Friedman R."/>
            <person name="Venter J.C."/>
        </authorList>
    </citation>
    <scope>NUCLEOTIDE SEQUENCE [LARGE SCALE GENOMIC DNA]</scope>
    <source>
        <strain evidence="1 2">OS145</strain>
    </source>
</reference>
<evidence type="ECO:0000313" key="1">
    <source>
        <dbReference type="EMBL" id="EAQ32752.1"/>
    </source>
</evidence>